<accession>A0A7S0NK41</accession>
<evidence type="ECO:0000259" key="1">
    <source>
        <dbReference type="PROSITE" id="PS50053"/>
    </source>
</evidence>
<organism evidence="2">
    <name type="scientific">Micromonas pusilla</name>
    <name type="common">Picoplanktonic green alga</name>
    <name type="synonym">Chromulina pusilla</name>
    <dbReference type="NCBI Taxonomy" id="38833"/>
    <lineage>
        <taxon>Eukaryota</taxon>
        <taxon>Viridiplantae</taxon>
        <taxon>Chlorophyta</taxon>
        <taxon>Mamiellophyceae</taxon>
        <taxon>Mamiellales</taxon>
        <taxon>Mamiellaceae</taxon>
        <taxon>Micromonas</taxon>
    </lineage>
</organism>
<dbReference type="InterPro" id="IPR024682">
    <property type="entry name" value="Npl4_Ub-like_dom"/>
</dbReference>
<dbReference type="PANTHER" id="PTHR12710:SF0">
    <property type="entry name" value="NUCLEAR PROTEIN LOCALIZATION PROTEIN 4 HOMOLOG"/>
    <property type="match status" value="1"/>
</dbReference>
<sequence length="415" mass="46180">MLIRLRTRDGTERVEVDDKCTLSQLRTVIEAKFGVPTSDQHLSLDQGLLMSKEPDAYDDLKPGRKNDGKQLKSLKIEHGTIVYMTYSVERKVTACTAAAHNDARGLTGGKMTVESMIAAQTRIETQESPNVESLSLDGHAANAFQAYVNGTLGFNQMRFGWMYGTCSDGGEVRVHAIYEPEQEGTEDAFAIVEDADEDARAEAIAESLGMTRVGMVFNVTTTKERPDYTLSAFEIRQMARYQSKYGDKFVTAVVMMLEDEDEGTPQVSFEPFQVSNQCVRLYAEGWFHDEPCENPGHTRLTKEVVVVDKVSKDVTEVDNDRWLVPVKILDHEGPWRASFPIENRLHPVQTVEDLKDAVSKGGQYCVKLADFHLLLFLSKHLDANDTAVVAVSVAERGEIPEGYQLIINSLAGVGF</sequence>
<dbReference type="PROSITE" id="PS50053">
    <property type="entry name" value="UBIQUITIN_2"/>
    <property type="match status" value="1"/>
</dbReference>
<dbReference type="GO" id="GO:0043130">
    <property type="term" value="F:ubiquitin binding"/>
    <property type="evidence" value="ECO:0007669"/>
    <property type="project" value="TreeGrafter"/>
</dbReference>
<feature type="domain" description="Ubiquitin-like" evidence="1">
    <location>
        <begin position="1"/>
        <end position="53"/>
    </location>
</feature>
<dbReference type="InterPro" id="IPR000626">
    <property type="entry name" value="Ubiquitin-like_dom"/>
</dbReference>
<dbReference type="AlphaFoldDB" id="A0A7S0NK41"/>
<dbReference type="InterPro" id="IPR029071">
    <property type="entry name" value="Ubiquitin-like_domsf"/>
</dbReference>
<dbReference type="CDD" id="cd17055">
    <property type="entry name" value="Ubl_AtNPL4_like"/>
    <property type="match status" value="1"/>
</dbReference>
<dbReference type="InterPro" id="IPR016563">
    <property type="entry name" value="Npl4"/>
</dbReference>
<dbReference type="Pfam" id="PF11543">
    <property type="entry name" value="UN_NPL4"/>
    <property type="match status" value="1"/>
</dbReference>
<dbReference type="InterPro" id="IPR007717">
    <property type="entry name" value="NPL4_C"/>
</dbReference>
<name>A0A7S0NK41_MICPS</name>
<protein>
    <recommendedName>
        <fullName evidence="1">Ubiquitin-like domain-containing protein</fullName>
    </recommendedName>
</protein>
<dbReference type="Gene3D" id="3.10.20.90">
    <property type="entry name" value="Phosphatidylinositol 3-kinase Catalytic Subunit, Chain A, domain 1"/>
    <property type="match status" value="1"/>
</dbReference>
<proteinExistence type="predicted"/>
<evidence type="ECO:0000313" key="2">
    <source>
        <dbReference type="EMBL" id="CAD8517393.1"/>
    </source>
</evidence>
<dbReference type="CDD" id="cd08061">
    <property type="entry name" value="MPN_NPL4"/>
    <property type="match status" value="1"/>
</dbReference>
<dbReference type="EMBL" id="HBEQ01006100">
    <property type="protein sequence ID" value="CAD8517393.1"/>
    <property type="molecule type" value="Transcribed_RNA"/>
</dbReference>
<dbReference type="SUPFAM" id="SSF54236">
    <property type="entry name" value="Ubiquitin-like"/>
    <property type="match status" value="1"/>
</dbReference>
<dbReference type="GO" id="GO:0031625">
    <property type="term" value="F:ubiquitin protein ligase binding"/>
    <property type="evidence" value="ECO:0007669"/>
    <property type="project" value="TreeGrafter"/>
</dbReference>
<gene>
    <name evidence="2" type="ORF">MCOM1403_LOCUS4819</name>
</gene>
<dbReference type="PANTHER" id="PTHR12710">
    <property type="entry name" value="NUCLEAR PROTEIN LOCALIZATION 4"/>
    <property type="match status" value="1"/>
</dbReference>
<reference evidence="2" key="1">
    <citation type="submission" date="2021-01" db="EMBL/GenBank/DDBJ databases">
        <authorList>
            <person name="Corre E."/>
            <person name="Pelletier E."/>
            <person name="Niang G."/>
            <person name="Scheremetjew M."/>
            <person name="Finn R."/>
            <person name="Kale V."/>
            <person name="Holt S."/>
            <person name="Cochrane G."/>
            <person name="Meng A."/>
            <person name="Brown T."/>
            <person name="Cohen L."/>
        </authorList>
    </citation>
    <scope>NUCLEOTIDE SEQUENCE</scope>
    <source>
        <strain evidence="2">CCMP1723</strain>
    </source>
</reference>
<dbReference type="GO" id="GO:0005634">
    <property type="term" value="C:nucleus"/>
    <property type="evidence" value="ECO:0007669"/>
    <property type="project" value="TreeGrafter"/>
</dbReference>
<dbReference type="GO" id="GO:0006511">
    <property type="term" value="P:ubiquitin-dependent protein catabolic process"/>
    <property type="evidence" value="ECO:0007669"/>
    <property type="project" value="InterPro"/>
</dbReference>
<dbReference type="Pfam" id="PF05021">
    <property type="entry name" value="NPL4"/>
    <property type="match status" value="1"/>
</dbReference>